<dbReference type="AlphaFoldDB" id="A0A0D9XCB4"/>
<dbReference type="Proteomes" id="UP000032180">
    <property type="component" value="Chromosome 9"/>
</dbReference>
<dbReference type="Gramene" id="LPERR09G03430.1">
    <property type="protein sequence ID" value="LPERR09G03430.1"/>
    <property type="gene ID" value="LPERR09G03430"/>
</dbReference>
<organism evidence="2 3">
    <name type="scientific">Leersia perrieri</name>
    <dbReference type="NCBI Taxonomy" id="77586"/>
    <lineage>
        <taxon>Eukaryota</taxon>
        <taxon>Viridiplantae</taxon>
        <taxon>Streptophyta</taxon>
        <taxon>Embryophyta</taxon>
        <taxon>Tracheophyta</taxon>
        <taxon>Spermatophyta</taxon>
        <taxon>Magnoliopsida</taxon>
        <taxon>Liliopsida</taxon>
        <taxon>Poales</taxon>
        <taxon>Poaceae</taxon>
        <taxon>BOP clade</taxon>
        <taxon>Oryzoideae</taxon>
        <taxon>Oryzeae</taxon>
        <taxon>Oryzinae</taxon>
        <taxon>Leersia</taxon>
    </lineage>
</organism>
<feature type="region of interest" description="Disordered" evidence="1">
    <location>
        <begin position="71"/>
        <end position="112"/>
    </location>
</feature>
<evidence type="ECO:0000313" key="2">
    <source>
        <dbReference type="EnsemblPlants" id="LPERR09G03430.1"/>
    </source>
</evidence>
<reference evidence="3" key="2">
    <citation type="submission" date="2013-12" db="EMBL/GenBank/DDBJ databases">
        <authorList>
            <person name="Yu Y."/>
            <person name="Lee S."/>
            <person name="de Baynast K."/>
            <person name="Wissotski M."/>
            <person name="Liu L."/>
            <person name="Talag J."/>
            <person name="Goicoechea J."/>
            <person name="Angelova A."/>
            <person name="Jetty R."/>
            <person name="Kudrna D."/>
            <person name="Golser W."/>
            <person name="Rivera L."/>
            <person name="Zhang J."/>
            <person name="Wing R."/>
        </authorList>
    </citation>
    <scope>NUCLEOTIDE SEQUENCE</scope>
</reference>
<protein>
    <submittedName>
        <fullName evidence="2">Uncharacterized protein</fullName>
    </submittedName>
</protein>
<accession>A0A0D9XCB4</accession>
<name>A0A0D9XCB4_9ORYZ</name>
<proteinExistence type="predicted"/>
<reference evidence="2" key="3">
    <citation type="submission" date="2015-04" db="UniProtKB">
        <authorList>
            <consortium name="EnsemblPlants"/>
        </authorList>
    </citation>
    <scope>IDENTIFICATION</scope>
</reference>
<reference evidence="2 3" key="1">
    <citation type="submission" date="2012-08" db="EMBL/GenBank/DDBJ databases">
        <title>Oryza genome evolution.</title>
        <authorList>
            <person name="Wing R.A."/>
        </authorList>
    </citation>
    <scope>NUCLEOTIDE SEQUENCE</scope>
</reference>
<dbReference type="EnsemblPlants" id="LPERR09G03430.1">
    <property type="protein sequence ID" value="LPERR09G03430.1"/>
    <property type="gene ID" value="LPERR09G03430"/>
</dbReference>
<keyword evidence="3" id="KW-1185">Reference proteome</keyword>
<feature type="compositionally biased region" description="Polar residues" evidence="1">
    <location>
        <begin position="1"/>
        <end position="15"/>
    </location>
</feature>
<feature type="compositionally biased region" description="Basic and acidic residues" evidence="1">
    <location>
        <begin position="71"/>
        <end position="87"/>
    </location>
</feature>
<sequence>MTMMETSQIDTTSLATRERIDGQKGINGGQGVQWQSIDKWMTAAERGNGVWGWREVGGVRSVQTVGKGVVDRRGRERSLDSGGDREQQALGVASAPHELPRAAASSLTGKVK</sequence>
<evidence type="ECO:0000256" key="1">
    <source>
        <dbReference type="SAM" id="MobiDB-lite"/>
    </source>
</evidence>
<feature type="region of interest" description="Disordered" evidence="1">
    <location>
        <begin position="1"/>
        <end position="31"/>
    </location>
</feature>
<dbReference type="HOGENOM" id="CLU_2149481_0_0_1"/>
<evidence type="ECO:0000313" key="3">
    <source>
        <dbReference type="Proteomes" id="UP000032180"/>
    </source>
</evidence>